<dbReference type="InterPro" id="IPR017871">
    <property type="entry name" value="ABC_transporter-like_CS"/>
</dbReference>
<dbReference type="SUPFAM" id="SSF52540">
    <property type="entry name" value="P-loop containing nucleoside triphosphate hydrolases"/>
    <property type="match status" value="1"/>
</dbReference>
<dbReference type="OrthoDB" id="9809205at2"/>
<evidence type="ECO:0000256" key="1">
    <source>
        <dbReference type="ARBA" id="ARBA00005417"/>
    </source>
</evidence>
<dbReference type="PROSITE" id="PS50893">
    <property type="entry name" value="ABC_TRANSPORTER_2"/>
    <property type="match status" value="1"/>
</dbReference>
<name>A0A4R2KRG9_9FIRM</name>
<keyword evidence="4 6" id="KW-0067">ATP-binding</keyword>
<dbReference type="InterPro" id="IPR003593">
    <property type="entry name" value="AAA+_ATPase"/>
</dbReference>
<evidence type="ECO:0000313" key="7">
    <source>
        <dbReference type="Proteomes" id="UP000294919"/>
    </source>
</evidence>
<evidence type="ECO:0000256" key="3">
    <source>
        <dbReference type="ARBA" id="ARBA00022741"/>
    </source>
</evidence>
<evidence type="ECO:0000259" key="5">
    <source>
        <dbReference type="PROSITE" id="PS50893"/>
    </source>
</evidence>
<protein>
    <submittedName>
        <fullName evidence="6">Bacitracin transport system ATP-binding protein</fullName>
    </submittedName>
</protein>
<dbReference type="InterPro" id="IPR027417">
    <property type="entry name" value="P-loop_NTPase"/>
</dbReference>
<gene>
    <name evidence="6" type="ORF">EV214_10738</name>
</gene>
<evidence type="ECO:0000313" key="6">
    <source>
        <dbReference type="EMBL" id="TCO76881.1"/>
    </source>
</evidence>
<dbReference type="Proteomes" id="UP000294919">
    <property type="component" value="Unassembled WGS sequence"/>
</dbReference>
<dbReference type="CDD" id="cd03268">
    <property type="entry name" value="ABC_BcrA_bacitracin_resist"/>
    <property type="match status" value="1"/>
</dbReference>
<sequence>MEYVLETVNLTKKYKDKNAVDNLNIHIKKGEIYGFLGENGAGKTTTIRMIMGLIKPTQGSIEMFGENISSKKNQYLERIGSIIEFPGFYPNLTAKENLEIHRRLIGIQGKKCIDEALEMSGMKDTKNKLVKEFSLGMKQRLGVARALLHHPEILVLDEPTNGLDPVGIKEMRELILDLSSKKNITVLISSHNLSEIQQMATTIGIIHKGKLVEEIDFETLQNKNRHYIKIKVSDDKKAAMLLEEKLCIFDYRVSEKNILQVYEKLSDSPKINRLLVENHVDVGEIILMKDTLEDYFIKATGGEGIA</sequence>
<dbReference type="AlphaFoldDB" id="A0A4R2KRG9"/>
<feature type="domain" description="ABC transporter" evidence="5">
    <location>
        <begin position="5"/>
        <end position="233"/>
    </location>
</feature>
<reference evidence="6 7" key="1">
    <citation type="submission" date="2019-03" db="EMBL/GenBank/DDBJ databases">
        <title>Genomic Encyclopedia of Type Strains, Phase IV (KMG-IV): sequencing the most valuable type-strain genomes for metagenomic binning, comparative biology and taxonomic classification.</title>
        <authorList>
            <person name="Goeker M."/>
        </authorList>
    </citation>
    <scope>NUCLEOTIDE SEQUENCE [LARGE SCALE GENOMIC DNA]</scope>
    <source>
        <strain evidence="6 7">DSM 102940</strain>
    </source>
</reference>
<dbReference type="SMART" id="SM00382">
    <property type="entry name" value="AAA"/>
    <property type="match status" value="1"/>
</dbReference>
<dbReference type="EMBL" id="SLWV01000007">
    <property type="protein sequence ID" value="TCO76881.1"/>
    <property type="molecule type" value="Genomic_DNA"/>
</dbReference>
<accession>A0A4R2KRG9</accession>
<dbReference type="GO" id="GO:0005524">
    <property type="term" value="F:ATP binding"/>
    <property type="evidence" value="ECO:0007669"/>
    <property type="project" value="UniProtKB-KW"/>
</dbReference>
<evidence type="ECO:0000256" key="4">
    <source>
        <dbReference type="ARBA" id="ARBA00022840"/>
    </source>
</evidence>
<dbReference type="Gene3D" id="3.40.50.300">
    <property type="entry name" value="P-loop containing nucleotide triphosphate hydrolases"/>
    <property type="match status" value="1"/>
</dbReference>
<organism evidence="6 7">
    <name type="scientific">Marinisporobacter balticus</name>
    <dbReference type="NCBI Taxonomy" id="2018667"/>
    <lineage>
        <taxon>Bacteria</taxon>
        <taxon>Bacillati</taxon>
        <taxon>Bacillota</taxon>
        <taxon>Clostridia</taxon>
        <taxon>Peptostreptococcales</taxon>
        <taxon>Thermotaleaceae</taxon>
        <taxon>Marinisporobacter</taxon>
    </lineage>
</organism>
<comment type="caution">
    <text evidence="6">The sequence shown here is derived from an EMBL/GenBank/DDBJ whole genome shotgun (WGS) entry which is preliminary data.</text>
</comment>
<dbReference type="RefSeq" id="WP_132244154.1">
    <property type="nucleotide sequence ID" value="NZ_SLWV01000007.1"/>
</dbReference>
<comment type="similarity">
    <text evidence="1">Belongs to the ABC transporter superfamily.</text>
</comment>
<evidence type="ECO:0000256" key="2">
    <source>
        <dbReference type="ARBA" id="ARBA00022448"/>
    </source>
</evidence>
<dbReference type="PANTHER" id="PTHR43335">
    <property type="entry name" value="ABC TRANSPORTER, ATP-BINDING PROTEIN"/>
    <property type="match status" value="1"/>
</dbReference>
<proteinExistence type="inferred from homology"/>
<dbReference type="InterPro" id="IPR003439">
    <property type="entry name" value="ABC_transporter-like_ATP-bd"/>
</dbReference>
<dbReference type="Pfam" id="PF00005">
    <property type="entry name" value="ABC_tran"/>
    <property type="match status" value="1"/>
</dbReference>
<dbReference type="GO" id="GO:0016887">
    <property type="term" value="F:ATP hydrolysis activity"/>
    <property type="evidence" value="ECO:0007669"/>
    <property type="project" value="InterPro"/>
</dbReference>
<keyword evidence="7" id="KW-1185">Reference proteome</keyword>
<keyword evidence="3" id="KW-0547">Nucleotide-binding</keyword>
<dbReference type="PANTHER" id="PTHR43335:SF8">
    <property type="entry name" value="ABC TRANSPORTER, ATP-BINDING PROTEIN"/>
    <property type="match status" value="1"/>
</dbReference>
<keyword evidence="2" id="KW-0813">Transport</keyword>
<dbReference type="PROSITE" id="PS00211">
    <property type="entry name" value="ABC_TRANSPORTER_1"/>
    <property type="match status" value="1"/>
</dbReference>